<gene>
    <name evidence="10" type="ordered locus">Rmar_0185</name>
</gene>
<dbReference type="SMART" id="SM00387">
    <property type="entry name" value="HATPase_c"/>
    <property type="match status" value="1"/>
</dbReference>
<dbReference type="InterPro" id="IPR003594">
    <property type="entry name" value="HATPase_dom"/>
</dbReference>
<dbReference type="RefSeq" id="WP_012842703.1">
    <property type="nucleotide sequence ID" value="NC_013501.1"/>
</dbReference>
<evidence type="ECO:0000256" key="2">
    <source>
        <dbReference type="ARBA" id="ARBA00012438"/>
    </source>
</evidence>
<keyword evidence="4 10" id="KW-0808">Transferase</keyword>
<keyword evidence="3" id="KW-0597">Phosphoprotein</keyword>
<keyword evidence="5 10" id="KW-0418">Kinase</keyword>
<dbReference type="KEGG" id="rmr:Rmar_0185"/>
<dbReference type="InterPro" id="IPR005467">
    <property type="entry name" value="His_kinase_dom"/>
</dbReference>
<feature type="domain" description="PAS" evidence="8">
    <location>
        <begin position="72"/>
        <end position="113"/>
    </location>
</feature>
<keyword evidence="6" id="KW-1133">Transmembrane helix</keyword>
<dbReference type="InterPro" id="IPR001610">
    <property type="entry name" value="PAC"/>
</dbReference>
<dbReference type="AlphaFoldDB" id="D0MCY1"/>
<dbReference type="SUPFAM" id="SSF47384">
    <property type="entry name" value="Homodimeric domain of signal transducing histidine kinase"/>
    <property type="match status" value="1"/>
</dbReference>
<dbReference type="PANTHER" id="PTHR43047">
    <property type="entry name" value="TWO-COMPONENT HISTIDINE PROTEIN KINASE"/>
    <property type="match status" value="1"/>
</dbReference>
<feature type="domain" description="PAC" evidence="9">
    <location>
        <begin position="389"/>
        <end position="439"/>
    </location>
</feature>
<dbReference type="EMBL" id="CP001807">
    <property type="protein sequence ID" value="ACY47091.1"/>
    <property type="molecule type" value="Genomic_DNA"/>
</dbReference>
<dbReference type="CDD" id="cd16922">
    <property type="entry name" value="HATPase_EvgS-ArcB-TorS-like"/>
    <property type="match status" value="1"/>
</dbReference>
<dbReference type="Pfam" id="PF02518">
    <property type="entry name" value="HATPase_c"/>
    <property type="match status" value="1"/>
</dbReference>
<dbReference type="InterPro" id="IPR036097">
    <property type="entry name" value="HisK_dim/P_sf"/>
</dbReference>
<dbReference type="Pfam" id="PF00512">
    <property type="entry name" value="HisKA"/>
    <property type="match status" value="1"/>
</dbReference>
<evidence type="ECO:0000259" key="9">
    <source>
        <dbReference type="PROSITE" id="PS50113"/>
    </source>
</evidence>
<dbReference type="InterPro" id="IPR004358">
    <property type="entry name" value="Sig_transdc_His_kin-like_C"/>
</dbReference>
<dbReference type="InterPro" id="IPR003661">
    <property type="entry name" value="HisK_dim/P_dom"/>
</dbReference>
<proteinExistence type="predicted"/>
<dbReference type="InterPro" id="IPR000014">
    <property type="entry name" value="PAS"/>
</dbReference>
<evidence type="ECO:0000256" key="3">
    <source>
        <dbReference type="ARBA" id="ARBA00022553"/>
    </source>
</evidence>
<dbReference type="EC" id="2.7.13.3" evidence="2"/>
<feature type="domain" description="PAC" evidence="9">
    <location>
        <begin position="263"/>
        <end position="314"/>
    </location>
</feature>
<dbReference type="HOGENOM" id="CLU_398410_0_0_10"/>
<dbReference type="OrthoDB" id="9811889at2"/>
<dbReference type="InterPro" id="IPR000700">
    <property type="entry name" value="PAS-assoc_C"/>
</dbReference>
<dbReference type="PRINTS" id="PR00344">
    <property type="entry name" value="BCTRLSENSOR"/>
</dbReference>
<dbReference type="Pfam" id="PF00989">
    <property type="entry name" value="PAS"/>
    <property type="match status" value="3"/>
</dbReference>
<dbReference type="SMART" id="SM00091">
    <property type="entry name" value="PAS"/>
    <property type="match status" value="3"/>
</dbReference>
<dbReference type="Gene3D" id="3.30.565.10">
    <property type="entry name" value="Histidine kinase-like ATPase, C-terminal domain"/>
    <property type="match status" value="1"/>
</dbReference>
<feature type="transmembrane region" description="Helical" evidence="6">
    <location>
        <begin position="20"/>
        <end position="39"/>
    </location>
</feature>
<dbReference type="SUPFAM" id="SSF55874">
    <property type="entry name" value="ATPase domain of HSP90 chaperone/DNA topoisomerase II/histidine kinase"/>
    <property type="match status" value="1"/>
</dbReference>
<evidence type="ECO:0000256" key="5">
    <source>
        <dbReference type="ARBA" id="ARBA00022777"/>
    </source>
</evidence>
<dbReference type="eggNOG" id="COG2205">
    <property type="taxonomic scope" value="Bacteria"/>
</dbReference>
<dbReference type="SUPFAM" id="SSF55785">
    <property type="entry name" value="PYP-like sensor domain (PAS domain)"/>
    <property type="match status" value="3"/>
</dbReference>
<feature type="domain" description="PAS" evidence="8">
    <location>
        <begin position="192"/>
        <end position="264"/>
    </location>
</feature>
<dbReference type="eggNOG" id="COG2202">
    <property type="taxonomic scope" value="Bacteria"/>
</dbReference>
<dbReference type="PROSITE" id="PS50112">
    <property type="entry name" value="PAS"/>
    <property type="match status" value="3"/>
</dbReference>
<keyword evidence="11" id="KW-1185">Reference proteome</keyword>
<evidence type="ECO:0000313" key="10">
    <source>
        <dbReference type="EMBL" id="ACY47091.1"/>
    </source>
</evidence>
<feature type="domain" description="PAS" evidence="8">
    <location>
        <begin position="315"/>
        <end position="385"/>
    </location>
</feature>
<dbReference type="Proteomes" id="UP000002221">
    <property type="component" value="Chromosome"/>
</dbReference>
<evidence type="ECO:0000256" key="6">
    <source>
        <dbReference type="SAM" id="Phobius"/>
    </source>
</evidence>
<keyword evidence="6" id="KW-0472">Membrane</keyword>
<reference evidence="10 11" key="1">
    <citation type="journal article" date="2009" name="Stand. Genomic Sci.">
        <title>Complete genome sequence of Rhodothermus marinus type strain (R-10).</title>
        <authorList>
            <person name="Nolan M."/>
            <person name="Tindall B.J."/>
            <person name="Pomrenke H."/>
            <person name="Lapidus A."/>
            <person name="Copeland A."/>
            <person name="Glavina Del Rio T."/>
            <person name="Lucas S."/>
            <person name="Chen F."/>
            <person name="Tice H."/>
            <person name="Cheng J.F."/>
            <person name="Saunders E."/>
            <person name="Han C."/>
            <person name="Bruce D."/>
            <person name="Goodwin L."/>
            <person name="Chain P."/>
            <person name="Pitluck S."/>
            <person name="Ovchinikova G."/>
            <person name="Pati A."/>
            <person name="Ivanova N."/>
            <person name="Mavromatis K."/>
            <person name="Chen A."/>
            <person name="Palaniappan K."/>
            <person name="Land M."/>
            <person name="Hauser L."/>
            <person name="Chang Y.J."/>
            <person name="Jeffries C.D."/>
            <person name="Brettin T."/>
            <person name="Goker M."/>
            <person name="Bristow J."/>
            <person name="Eisen J.A."/>
            <person name="Markowitz V."/>
            <person name="Hugenholtz P."/>
            <person name="Kyrpides N.C."/>
            <person name="Klenk H.P."/>
            <person name="Detter J.C."/>
        </authorList>
    </citation>
    <scope>NUCLEOTIDE SEQUENCE [LARGE SCALE GENOMIC DNA]</scope>
    <source>
        <strain evidence="11">ATCC 43812 / DSM 4252 / R-10</strain>
    </source>
</reference>
<dbReference type="CDD" id="cd00130">
    <property type="entry name" value="PAS"/>
    <property type="match status" value="3"/>
</dbReference>
<dbReference type="CDD" id="cd00082">
    <property type="entry name" value="HisKA"/>
    <property type="match status" value="1"/>
</dbReference>
<dbReference type="FunFam" id="3.30.565.10:FF:000010">
    <property type="entry name" value="Sensor histidine kinase RcsC"/>
    <property type="match status" value="1"/>
</dbReference>
<organism evidence="10 11">
    <name type="scientific">Rhodothermus marinus (strain ATCC 43812 / DSM 4252 / R-10)</name>
    <name type="common">Rhodothermus obamensis</name>
    <dbReference type="NCBI Taxonomy" id="518766"/>
    <lineage>
        <taxon>Bacteria</taxon>
        <taxon>Pseudomonadati</taxon>
        <taxon>Rhodothermota</taxon>
        <taxon>Rhodothermia</taxon>
        <taxon>Rhodothermales</taxon>
        <taxon>Rhodothermaceae</taxon>
        <taxon>Rhodothermus</taxon>
    </lineage>
</organism>
<protein>
    <recommendedName>
        <fullName evidence="2">histidine kinase</fullName>
        <ecNumber evidence="2">2.7.13.3</ecNumber>
    </recommendedName>
</protein>
<dbReference type="GO" id="GO:0000155">
    <property type="term" value="F:phosphorelay sensor kinase activity"/>
    <property type="evidence" value="ECO:0007669"/>
    <property type="project" value="InterPro"/>
</dbReference>
<dbReference type="SMART" id="SM00388">
    <property type="entry name" value="HisKA"/>
    <property type="match status" value="1"/>
</dbReference>
<evidence type="ECO:0000259" key="8">
    <source>
        <dbReference type="PROSITE" id="PS50112"/>
    </source>
</evidence>
<comment type="catalytic activity">
    <reaction evidence="1">
        <text>ATP + protein L-histidine = ADP + protein N-phospho-L-histidine.</text>
        <dbReference type="EC" id="2.7.13.3"/>
    </reaction>
</comment>
<keyword evidence="6" id="KW-0812">Transmembrane</keyword>
<dbReference type="STRING" id="518766.Rmar_0185"/>
<evidence type="ECO:0000259" key="7">
    <source>
        <dbReference type="PROSITE" id="PS50109"/>
    </source>
</evidence>
<dbReference type="Gene3D" id="3.30.450.20">
    <property type="entry name" value="PAS domain"/>
    <property type="match status" value="3"/>
</dbReference>
<dbReference type="PROSITE" id="PS50109">
    <property type="entry name" value="HIS_KIN"/>
    <property type="match status" value="1"/>
</dbReference>
<dbReference type="InterPro" id="IPR013767">
    <property type="entry name" value="PAS_fold"/>
</dbReference>
<dbReference type="InterPro" id="IPR036890">
    <property type="entry name" value="HATPase_C_sf"/>
</dbReference>
<evidence type="ECO:0000256" key="4">
    <source>
        <dbReference type="ARBA" id="ARBA00022679"/>
    </source>
</evidence>
<feature type="transmembrane region" description="Helical" evidence="6">
    <location>
        <begin position="45"/>
        <end position="65"/>
    </location>
</feature>
<dbReference type="NCBIfam" id="TIGR00229">
    <property type="entry name" value="sensory_box"/>
    <property type="match status" value="3"/>
</dbReference>
<name>D0MCY1_RHOM4</name>
<dbReference type="Gene3D" id="1.10.287.130">
    <property type="match status" value="1"/>
</dbReference>
<dbReference type="PROSITE" id="PS50113">
    <property type="entry name" value="PAC"/>
    <property type="match status" value="2"/>
</dbReference>
<evidence type="ECO:0000256" key="1">
    <source>
        <dbReference type="ARBA" id="ARBA00000085"/>
    </source>
</evidence>
<dbReference type="GO" id="GO:0006355">
    <property type="term" value="P:regulation of DNA-templated transcription"/>
    <property type="evidence" value="ECO:0007669"/>
    <property type="project" value="InterPro"/>
</dbReference>
<dbReference type="SMART" id="SM00086">
    <property type="entry name" value="PAC"/>
    <property type="match status" value="3"/>
</dbReference>
<sequence length="691" mass="77511">MQRLLPDYIAHRSTHNRQIYSVLLGGVLLSVGVAVLSWLQGWESVGLLVALLVATAAWGTGLWLMGRQRAEVLATYQAFFEHALEGIFQADRKGKLLAVNPALARMLGYEQPEQLQGLHLATDVLAEATEFEHLLLQLEAHGAVRNHYLQLRRRNGEVFWARMNIWKREELFEGTVEDVSSLQEAEAALRASEARYQALLEHLPVGVYRSTPDGTIRTANPAAARMLGYESVEALLRANARSLYVDPAQREAFLKQLREKGEATAELALRRPDGTIIWVQNYARCIVEQDGQVYFDGVLIDITERKQARQALQETEERYRQLLEQLPEPVVVHDGETILYANAAAAAFAGLSSSEELIGKSIYQFLRTEKADAIRRYLEMAVQQGRQLPPMEQQMVRADGAVRDVEIVSALVQYQGRPAFQVVLRDITERKQYERHLLEAKERAEEIARLKSTLLSNISHEIRTPLAGVIGFAEVLEEELDEPHRELAALIRDSGRRLLETLNTLLDLARIEAGAFVLTPEPFDAADEVRQSVRIFQRMIDDKGLRLELDLPDAPLPVYLDRNGFHRIVVNLVSNAVKFTDEGMIRVGLAAEGDWLRLQVQDTGVGIDPAFMPHLFEEFRQENNGLARTHPGSGLGLAITHRLVEMMGGRIEVQSEKGKGTTFTVWLPLRLTNGTKTETTSTTANSTKSNA</sequence>
<feature type="domain" description="Histidine kinase" evidence="7">
    <location>
        <begin position="457"/>
        <end position="671"/>
    </location>
</feature>
<dbReference type="InterPro" id="IPR035965">
    <property type="entry name" value="PAS-like_dom_sf"/>
</dbReference>
<evidence type="ECO:0000313" key="11">
    <source>
        <dbReference type="Proteomes" id="UP000002221"/>
    </source>
</evidence>
<accession>D0MCY1</accession>